<dbReference type="EMBL" id="SMKI01000648">
    <property type="protein sequence ID" value="TDC62422.1"/>
    <property type="molecule type" value="Genomic_DNA"/>
</dbReference>
<dbReference type="SUPFAM" id="SSF48371">
    <property type="entry name" value="ARM repeat"/>
    <property type="match status" value="1"/>
</dbReference>
<dbReference type="Proteomes" id="UP000295345">
    <property type="component" value="Unassembled WGS sequence"/>
</dbReference>
<feature type="compositionally biased region" description="Polar residues" evidence="1">
    <location>
        <begin position="306"/>
        <end position="316"/>
    </location>
</feature>
<organism evidence="2 3">
    <name type="scientific">Streptomyces hainanensis</name>
    <dbReference type="NCBI Taxonomy" id="402648"/>
    <lineage>
        <taxon>Bacteria</taxon>
        <taxon>Bacillati</taxon>
        <taxon>Actinomycetota</taxon>
        <taxon>Actinomycetes</taxon>
        <taxon>Kitasatosporales</taxon>
        <taxon>Streptomycetaceae</taxon>
        <taxon>Streptomyces</taxon>
    </lineage>
</organism>
<evidence type="ECO:0000256" key="1">
    <source>
        <dbReference type="SAM" id="MobiDB-lite"/>
    </source>
</evidence>
<dbReference type="AlphaFoldDB" id="A0A4R4SK95"/>
<dbReference type="Gene3D" id="1.25.10.10">
    <property type="entry name" value="Leucine-rich Repeat Variant"/>
    <property type="match status" value="1"/>
</dbReference>
<gene>
    <name evidence="2" type="ORF">E1283_34095</name>
</gene>
<dbReference type="InterPro" id="IPR027417">
    <property type="entry name" value="P-loop_NTPase"/>
</dbReference>
<dbReference type="InterPro" id="IPR011989">
    <property type="entry name" value="ARM-like"/>
</dbReference>
<comment type="caution">
    <text evidence="2">The sequence shown here is derived from an EMBL/GenBank/DDBJ whole genome shotgun (WGS) entry which is preliminary data.</text>
</comment>
<keyword evidence="3" id="KW-1185">Reference proteome</keyword>
<reference evidence="2 3" key="1">
    <citation type="submission" date="2019-03" db="EMBL/GenBank/DDBJ databases">
        <title>Draft genome sequences of novel Actinobacteria.</title>
        <authorList>
            <person name="Sahin N."/>
            <person name="Ay H."/>
            <person name="Saygin H."/>
        </authorList>
    </citation>
    <scope>NUCLEOTIDE SEQUENCE [LARGE SCALE GENOMIC DNA]</scope>
    <source>
        <strain evidence="2 3">DSM 41900</strain>
    </source>
</reference>
<evidence type="ECO:0000313" key="2">
    <source>
        <dbReference type="EMBL" id="TDC62422.1"/>
    </source>
</evidence>
<proteinExistence type="predicted"/>
<sequence>MRDAFANVEGDVVAGNKFVYLLGGQRKRLRPLSRLTRERVRFAYAEPAGLPAARETLVKQHLLILRGAPGTGKTAMAVRLLLAATAGGGPVYHLDSDVDVSSLAALLENDGGQGGGIERGVGFLLDRPTDVANLDRSAVAALQSALDNAGAWLVVTVSTTGIADSELLPGSVEVTERPDPRSVVDAHLRHRLGDHTATWLLARADVGTLLADFLGAESACKQAADLADALCDEYEYQRETEDGELDLGPIRRRHARIEAEEFEIWAENLRDPAARATAIALAVLNSLPRENIARAARSLRRRLTADPSQGTYSQLSAPGPEGRSPRAGGPFGTPRRTQLPRLRARALPKPDGEPGELLEYIDVTFPAKVVRQAWSEYEVQDEILDWLGELVTDPDEEVRVYAAAALGVVAGVSFPYLRDRLFQHWAHSKNAQHRNAVAYALSVAARDPWVARHVTSLVEGWYADRTRPLAQATAARVHGLRAAGGVAAGGGTTGGVATGADAVEFLSRLTVVDHVTVAVAVGQSLTDLLAEDRELTPLVLGALCDRARDHASAPAALLCFLIVAAQLTVVPGDLGIAGAMAPEWPALLCLADQRDTLRDSFVWLWRQALGQADFHAEAEQVLRAWAALAERDPKLRELLLRLVHALAHHDPRLRRILGRYATDWVHPDDLAPLPQLAEAVQRQLRYIDTQEGRTR</sequence>
<feature type="region of interest" description="Disordered" evidence="1">
    <location>
        <begin position="303"/>
        <end position="337"/>
    </location>
</feature>
<dbReference type="InterPro" id="IPR016024">
    <property type="entry name" value="ARM-type_fold"/>
</dbReference>
<dbReference type="OrthoDB" id="3279450at2"/>
<evidence type="ECO:0000313" key="3">
    <source>
        <dbReference type="Proteomes" id="UP000295345"/>
    </source>
</evidence>
<name>A0A4R4SK95_9ACTN</name>
<dbReference type="SUPFAM" id="SSF52540">
    <property type="entry name" value="P-loop containing nucleoside triphosphate hydrolases"/>
    <property type="match status" value="1"/>
</dbReference>
<accession>A0A4R4SK95</accession>
<protein>
    <submittedName>
        <fullName evidence="2">Uncharacterized protein</fullName>
    </submittedName>
</protein>
<dbReference type="RefSeq" id="WP_132822043.1">
    <property type="nucleotide sequence ID" value="NZ_SMKI01000648.1"/>
</dbReference>